<evidence type="ECO:0000256" key="4">
    <source>
        <dbReference type="ARBA" id="ARBA00023136"/>
    </source>
</evidence>
<organism evidence="5 6">
    <name type="scientific">Mycena maculata</name>
    <dbReference type="NCBI Taxonomy" id="230809"/>
    <lineage>
        <taxon>Eukaryota</taxon>
        <taxon>Fungi</taxon>
        <taxon>Dikarya</taxon>
        <taxon>Basidiomycota</taxon>
        <taxon>Agaricomycotina</taxon>
        <taxon>Agaricomycetes</taxon>
        <taxon>Agaricomycetidae</taxon>
        <taxon>Agaricales</taxon>
        <taxon>Marasmiineae</taxon>
        <taxon>Mycenaceae</taxon>
        <taxon>Mycena</taxon>
    </lineage>
</organism>
<name>A0AAD7KBX8_9AGAR</name>
<reference evidence="5" key="1">
    <citation type="submission" date="2023-03" db="EMBL/GenBank/DDBJ databases">
        <title>Massive genome expansion in bonnet fungi (Mycena s.s.) driven by repeated elements and novel gene families across ecological guilds.</title>
        <authorList>
            <consortium name="Lawrence Berkeley National Laboratory"/>
            <person name="Harder C.B."/>
            <person name="Miyauchi S."/>
            <person name="Viragh M."/>
            <person name="Kuo A."/>
            <person name="Thoen E."/>
            <person name="Andreopoulos B."/>
            <person name="Lu D."/>
            <person name="Skrede I."/>
            <person name="Drula E."/>
            <person name="Henrissat B."/>
            <person name="Morin E."/>
            <person name="Kohler A."/>
            <person name="Barry K."/>
            <person name="LaButti K."/>
            <person name="Morin E."/>
            <person name="Salamov A."/>
            <person name="Lipzen A."/>
            <person name="Mereny Z."/>
            <person name="Hegedus B."/>
            <person name="Baldrian P."/>
            <person name="Stursova M."/>
            <person name="Weitz H."/>
            <person name="Taylor A."/>
            <person name="Grigoriev I.V."/>
            <person name="Nagy L.G."/>
            <person name="Martin F."/>
            <person name="Kauserud H."/>
        </authorList>
    </citation>
    <scope>NUCLEOTIDE SEQUENCE</scope>
    <source>
        <strain evidence="5">CBHHK188m</strain>
    </source>
</reference>
<evidence type="ECO:0000313" key="6">
    <source>
        <dbReference type="Proteomes" id="UP001215280"/>
    </source>
</evidence>
<evidence type="ECO:0000256" key="3">
    <source>
        <dbReference type="ARBA" id="ARBA00022989"/>
    </source>
</evidence>
<evidence type="ECO:0000313" key="5">
    <source>
        <dbReference type="EMBL" id="KAJ7782443.1"/>
    </source>
</evidence>
<evidence type="ECO:0000256" key="2">
    <source>
        <dbReference type="ARBA" id="ARBA00022692"/>
    </source>
</evidence>
<dbReference type="EMBL" id="JARJLG010000003">
    <property type="protein sequence ID" value="KAJ7782443.1"/>
    <property type="molecule type" value="Genomic_DNA"/>
</dbReference>
<dbReference type="Proteomes" id="UP001215280">
    <property type="component" value="Unassembled WGS sequence"/>
</dbReference>
<evidence type="ECO:0000256" key="1">
    <source>
        <dbReference type="ARBA" id="ARBA00004127"/>
    </source>
</evidence>
<dbReference type="GO" id="GO:0012505">
    <property type="term" value="C:endomembrane system"/>
    <property type="evidence" value="ECO:0007669"/>
    <property type="project" value="UniProtKB-SubCell"/>
</dbReference>
<dbReference type="PANTHER" id="PTHR47549">
    <property type="entry name" value="GOLGI APPARATUS MEMBRANE PROTEIN TVP38-RELATED"/>
    <property type="match status" value="1"/>
</dbReference>
<protein>
    <submittedName>
        <fullName evidence="5">Uncharacterized protein</fullName>
    </submittedName>
</protein>
<accession>A0AAD7KBX8</accession>
<dbReference type="AlphaFoldDB" id="A0AAD7KBX8"/>
<proteinExistence type="predicted"/>
<comment type="subcellular location">
    <subcellularLocation>
        <location evidence="1">Endomembrane system</location>
        <topology evidence="1">Multi-pass membrane protein</topology>
    </subcellularLocation>
</comment>
<keyword evidence="6" id="KW-1185">Reference proteome</keyword>
<keyword evidence="2" id="KW-0812">Transmembrane</keyword>
<dbReference type="InterPro" id="IPR051076">
    <property type="entry name" value="Golgi_membrane_TVP38/TMEM64"/>
</dbReference>
<dbReference type="PANTHER" id="PTHR47549:SF2">
    <property type="entry name" value="GOLGI APPARATUS MEMBRANE PROTEIN TVP38"/>
    <property type="match status" value="1"/>
</dbReference>
<gene>
    <name evidence="5" type="ORF">DFH07DRAFT_728298</name>
</gene>
<sequence length="150" mass="17269">MAIVVIIALSFPPLFDQEIVAMLCGLVWGLSWFPALTFCLIQTILGEMCTYFFFKFCCGTRGERLELSNMQYIILARVVPQSRRIVGQFFSVSHESDHWENIVTTAVFSTCALPFWKFSIAVIVSLPNQLVSLHWCLIVRWWVLRLDVKS</sequence>
<comment type="caution">
    <text evidence="5">The sequence shown here is derived from an EMBL/GenBank/DDBJ whole genome shotgun (WGS) entry which is preliminary data.</text>
</comment>
<keyword evidence="4" id="KW-0472">Membrane</keyword>
<keyword evidence="3" id="KW-1133">Transmembrane helix</keyword>